<evidence type="ECO:0000256" key="11">
    <source>
        <dbReference type="ARBA" id="ARBA00022838"/>
    </source>
</evidence>
<keyword evidence="15" id="KW-0137">Centromere</keyword>
<feature type="compositionally biased region" description="Pro residues" evidence="16">
    <location>
        <begin position="219"/>
        <end position="233"/>
    </location>
</feature>
<keyword evidence="12" id="KW-0206">Cytoskeleton</keyword>
<feature type="compositionally biased region" description="Polar residues" evidence="16">
    <location>
        <begin position="192"/>
        <end position="211"/>
    </location>
</feature>
<dbReference type="OrthoDB" id="5573898at2759"/>
<dbReference type="InterPro" id="IPR013964">
    <property type="entry name" value="DASH_Ask1"/>
</dbReference>
<dbReference type="Pfam" id="PF08655">
    <property type="entry name" value="DASH_Ask1"/>
    <property type="match status" value="1"/>
</dbReference>
<dbReference type="GO" id="GO:0072686">
    <property type="term" value="C:mitotic spindle"/>
    <property type="evidence" value="ECO:0007669"/>
    <property type="project" value="InterPro"/>
</dbReference>
<evidence type="ECO:0000256" key="8">
    <source>
        <dbReference type="ARBA" id="ARBA00022618"/>
    </source>
</evidence>
<feature type="region of interest" description="Disordered" evidence="16">
    <location>
        <begin position="396"/>
        <end position="419"/>
    </location>
</feature>
<dbReference type="Proteomes" id="UP000279236">
    <property type="component" value="Unassembled WGS sequence"/>
</dbReference>
<evidence type="ECO:0000256" key="4">
    <source>
        <dbReference type="ARBA" id="ARBA00010731"/>
    </source>
</evidence>
<keyword evidence="9" id="KW-0493">Microtubule</keyword>
<feature type="region of interest" description="Disordered" evidence="16">
    <location>
        <begin position="128"/>
        <end position="152"/>
    </location>
</feature>
<reference evidence="17 18" key="1">
    <citation type="submission" date="2018-11" db="EMBL/GenBank/DDBJ databases">
        <title>Genome sequence of Apiotrichum porosum DSM 27194.</title>
        <authorList>
            <person name="Aliyu H."/>
            <person name="Gorte O."/>
            <person name="Ochsenreither K."/>
        </authorList>
    </citation>
    <scope>NUCLEOTIDE SEQUENCE [LARGE SCALE GENOMIC DNA]</scope>
    <source>
        <strain evidence="17 18">DSM 27194</strain>
    </source>
</reference>
<dbReference type="GO" id="GO:0051301">
    <property type="term" value="P:cell division"/>
    <property type="evidence" value="ECO:0007669"/>
    <property type="project" value="UniProtKB-KW"/>
</dbReference>
<proteinExistence type="inferred from homology"/>
<evidence type="ECO:0000256" key="14">
    <source>
        <dbReference type="ARBA" id="ARBA00023306"/>
    </source>
</evidence>
<evidence type="ECO:0000256" key="3">
    <source>
        <dbReference type="ARBA" id="ARBA00004629"/>
    </source>
</evidence>
<dbReference type="AlphaFoldDB" id="A0A427XJC8"/>
<keyword evidence="13" id="KW-0539">Nucleus</keyword>
<dbReference type="EMBL" id="RSCE01000011">
    <property type="protein sequence ID" value="RSH78857.1"/>
    <property type="molecule type" value="Genomic_DNA"/>
</dbReference>
<comment type="caution">
    <text evidence="17">The sequence shown here is derived from an EMBL/GenBank/DDBJ whole genome shotgun (WGS) entry which is preliminary data.</text>
</comment>
<comment type="subcellular location">
    <subcellularLocation>
        <location evidence="3">Chromosome</location>
        <location evidence="3">Centromere</location>
        <location evidence="3">Kinetochore</location>
    </subcellularLocation>
    <subcellularLocation>
        <location evidence="2">Cytoplasm</location>
        <location evidence="2">Cytoskeleton</location>
        <location evidence="2">Spindle</location>
    </subcellularLocation>
    <subcellularLocation>
        <location evidence="1">Nucleus</location>
    </subcellularLocation>
</comment>
<dbReference type="GO" id="GO:0044732">
    <property type="term" value="C:mitotic spindle pole body"/>
    <property type="evidence" value="ECO:0007669"/>
    <property type="project" value="TreeGrafter"/>
</dbReference>
<keyword evidence="10" id="KW-0498">Mitosis</keyword>
<evidence type="ECO:0000256" key="1">
    <source>
        <dbReference type="ARBA" id="ARBA00004123"/>
    </source>
</evidence>
<evidence type="ECO:0000256" key="2">
    <source>
        <dbReference type="ARBA" id="ARBA00004186"/>
    </source>
</evidence>
<evidence type="ECO:0000256" key="9">
    <source>
        <dbReference type="ARBA" id="ARBA00022701"/>
    </source>
</evidence>
<gene>
    <name evidence="17" type="primary">ASK1</name>
    <name evidence="17" type="ORF">EHS24_001778</name>
</gene>
<keyword evidence="8" id="KW-0132">Cell division</keyword>
<feature type="region of interest" description="Disordered" evidence="16">
    <location>
        <begin position="433"/>
        <end position="495"/>
    </location>
</feature>
<accession>A0A427XJC8</accession>
<organism evidence="17 18">
    <name type="scientific">Apiotrichum porosum</name>
    <dbReference type="NCBI Taxonomy" id="105984"/>
    <lineage>
        <taxon>Eukaryota</taxon>
        <taxon>Fungi</taxon>
        <taxon>Dikarya</taxon>
        <taxon>Basidiomycota</taxon>
        <taxon>Agaricomycotina</taxon>
        <taxon>Tremellomycetes</taxon>
        <taxon>Trichosporonales</taxon>
        <taxon>Trichosporonaceae</taxon>
        <taxon>Apiotrichum</taxon>
    </lineage>
</organism>
<evidence type="ECO:0000256" key="10">
    <source>
        <dbReference type="ARBA" id="ARBA00022776"/>
    </source>
</evidence>
<evidence type="ECO:0000256" key="5">
    <source>
        <dbReference type="ARBA" id="ARBA00014520"/>
    </source>
</evidence>
<dbReference type="RefSeq" id="XP_028474004.1">
    <property type="nucleotide sequence ID" value="XM_028617541.1"/>
</dbReference>
<protein>
    <recommendedName>
        <fullName evidence="5">DASH complex subunit ASK1</fullName>
    </recommendedName>
</protein>
<feature type="compositionally biased region" description="Acidic residues" evidence="16">
    <location>
        <begin position="471"/>
        <end position="484"/>
    </location>
</feature>
<dbReference type="GeneID" id="39586321"/>
<dbReference type="STRING" id="105984.A0A427XJC8"/>
<feature type="region of interest" description="Disordered" evidence="16">
    <location>
        <begin position="573"/>
        <end position="592"/>
    </location>
</feature>
<comment type="similarity">
    <text evidence="4">Belongs to the DASH complex ASK1 family.</text>
</comment>
<dbReference type="PANTHER" id="PTHR28200:SF1">
    <property type="entry name" value="DASH COMPLEX SUBUNIT ASK1"/>
    <property type="match status" value="1"/>
</dbReference>
<evidence type="ECO:0000256" key="15">
    <source>
        <dbReference type="ARBA" id="ARBA00023328"/>
    </source>
</evidence>
<evidence type="ECO:0000313" key="18">
    <source>
        <dbReference type="Proteomes" id="UP000279236"/>
    </source>
</evidence>
<sequence length="592" mass="62719">MASSGPQGNPHQAILLQPPFFTIPGVSSSSSVSAQMEQIDQLNTLLLQEIDANFAKFHQIVTSRILPDIKKFSLDDRPTRDAAAFWATFFARASGTADEGPSFTNSFAEPSVIDEHTMTLPEGSFAFDPATSSTPLPRKANDSWESSIGSPFDRVDTQLGALRIGNDDSSEMPTPSLPSGYSPLPADEYNYDASTGTVDPNELPSFTSRLQASIAAQPRQPPVPAPAPAPVPTRAPAQPSNVFDDDDSDLPTPRAPARFASPARPRPSTHLIDLTATPLNAKYMRPTPKATSVFAATHAPVGGPSTSSASIPAPAPRNIFDEDDEFDFPMSPPVTMSFPLPPRAQAMTDLARTPAKVPPPRLAAAAASSASASGSGLGLGFGSDDKQIGDLLEEITRGYEPSPRLPTPEGLGRYSILPSDLGPGRRLFDTSVASDAEPAVRPRAPRRSVANTSFGSDIQTTEDEPGRVIGDDEDSDSDDGDSFDDTTMGGSGLGGAQHIAQMQGFEFVDDDSYVSDASFAQAQAHHHGGEFTDTHVGGGRAETEASEVFGRPGAPAAQHRQFALMQQDEMLTYHGGRLEDAEHPDSPTGARR</sequence>
<dbReference type="GO" id="GO:0008608">
    <property type="term" value="P:attachment of spindle microtubules to kinetochore"/>
    <property type="evidence" value="ECO:0007669"/>
    <property type="project" value="InterPro"/>
</dbReference>
<keyword evidence="18" id="KW-1185">Reference proteome</keyword>
<dbReference type="GO" id="GO:0042729">
    <property type="term" value="C:DASH complex"/>
    <property type="evidence" value="ECO:0007669"/>
    <property type="project" value="InterPro"/>
</dbReference>
<evidence type="ECO:0000256" key="13">
    <source>
        <dbReference type="ARBA" id="ARBA00023242"/>
    </source>
</evidence>
<evidence type="ECO:0000256" key="12">
    <source>
        <dbReference type="ARBA" id="ARBA00023212"/>
    </source>
</evidence>
<dbReference type="GO" id="GO:0005874">
    <property type="term" value="C:microtubule"/>
    <property type="evidence" value="ECO:0007669"/>
    <property type="project" value="UniProtKB-KW"/>
</dbReference>
<evidence type="ECO:0000256" key="7">
    <source>
        <dbReference type="ARBA" id="ARBA00022490"/>
    </source>
</evidence>
<feature type="compositionally biased region" description="Low complexity" evidence="16">
    <location>
        <begin position="251"/>
        <end position="269"/>
    </location>
</feature>
<feature type="compositionally biased region" description="Basic and acidic residues" evidence="16">
    <location>
        <begin position="576"/>
        <end position="585"/>
    </location>
</feature>
<evidence type="ECO:0000256" key="6">
    <source>
        <dbReference type="ARBA" id="ARBA00022454"/>
    </source>
</evidence>
<keyword evidence="6" id="KW-0158">Chromosome</keyword>
<name>A0A427XJC8_9TREE</name>
<feature type="region of interest" description="Disordered" evidence="16">
    <location>
        <begin position="164"/>
        <end position="270"/>
    </location>
</feature>
<feature type="compositionally biased region" description="Low complexity" evidence="16">
    <location>
        <begin position="436"/>
        <end position="450"/>
    </location>
</feature>
<keyword evidence="7" id="KW-0963">Cytoplasm</keyword>
<keyword evidence="11" id="KW-0995">Kinetochore</keyword>
<dbReference type="PANTHER" id="PTHR28200">
    <property type="entry name" value="DASH COMPLEX SUBUNIT ASK1"/>
    <property type="match status" value="1"/>
</dbReference>
<keyword evidence="14" id="KW-0131">Cell cycle</keyword>
<evidence type="ECO:0000313" key="17">
    <source>
        <dbReference type="EMBL" id="RSH78857.1"/>
    </source>
</evidence>
<evidence type="ECO:0000256" key="16">
    <source>
        <dbReference type="SAM" id="MobiDB-lite"/>
    </source>
</evidence>